<evidence type="ECO:0000313" key="4">
    <source>
        <dbReference type="Proteomes" id="UP000095743"/>
    </source>
</evidence>
<dbReference type="Gene3D" id="3.90.1750.20">
    <property type="entry name" value="Putative Large Serine Recombinase, Chain B, Domain 2"/>
    <property type="match status" value="1"/>
</dbReference>
<dbReference type="InterPro" id="IPR038109">
    <property type="entry name" value="DNA_bind_recomb_sf"/>
</dbReference>
<feature type="coiled-coil region" evidence="1">
    <location>
        <begin position="20"/>
        <end position="47"/>
    </location>
</feature>
<organism evidence="3 4">
    <name type="scientific">Geosporobacter ferrireducens</name>
    <dbReference type="NCBI Taxonomy" id="1424294"/>
    <lineage>
        <taxon>Bacteria</taxon>
        <taxon>Bacillati</taxon>
        <taxon>Bacillota</taxon>
        <taxon>Clostridia</taxon>
        <taxon>Peptostreptococcales</taxon>
        <taxon>Thermotaleaceae</taxon>
        <taxon>Geosporobacter</taxon>
    </lineage>
</organism>
<dbReference type="GO" id="GO:0000150">
    <property type="term" value="F:DNA strand exchange activity"/>
    <property type="evidence" value="ECO:0007669"/>
    <property type="project" value="InterPro"/>
</dbReference>
<accession>A0A1D8GBR6</accession>
<dbReference type="KEGG" id="gfe:Gferi_01290"/>
<dbReference type="PROSITE" id="PS51737">
    <property type="entry name" value="RECOMBINASE_DNA_BIND"/>
    <property type="match status" value="1"/>
</dbReference>
<reference evidence="3 4" key="1">
    <citation type="submission" date="2016-09" db="EMBL/GenBank/DDBJ databases">
        <title>Genomic analysis reveals versatility of anaerobic energy metabolism of Geosporobacter ferrireducens IRF9 of phylum Firmicutes.</title>
        <authorList>
            <person name="Kim S.-J."/>
        </authorList>
    </citation>
    <scope>NUCLEOTIDE SEQUENCE [LARGE SCALE GENOMIC DNA]</scope>
    <source>
        <strain evidence="3 4">IRF9</strain>
    </source>
</reference>
<name>A0A1D8GBR6_9FIRM</name>
<protein>
    <recommendedName>
        <fullName evidence="2">Recombinase domain-containing protein</fullName>
    </recommendedName>
</protein>
<keyword evidence="4" id="KW-1185">Reference proteome</keyword>
<dbReference type="InterPro" id="IPR011109">
    <property type="entry name" value="DNA_bind_recombinase_dom"/>
</dbReference>
<evidence type="ECO:0000259" key="2">
    <source>
        <dbReference type="PROSITE" id="PS51737"/>
    </source>
</evidence>
<evidence type="ECO:0000256" key="1">
    <source>
        <dbReference type="SAM" id="Coils"/>
    </source>
</evidence>
<dbReference type="Proteomes" id="UP000095743">
    <property type="component" value="Chromosome"/>
</dbReference>
<feature type="domain" description="Recombinase" evidence="2">
    <location>
        <begin position="40"/>
        <end position="132"/>
    </location>
</feature>
<dbReference type="GO" id="GO:0003677">
    <property type="term" value="F:DNA binding"/>
    <property type="evidence" value="ECO:0007669"/>
    <property type="project" value="InterPro"/>
</dbReference>
<proteinExistence type="predicted"/>
<sequence>MSKRESKASSKNDDNPAVIIERLRNYISELIKENAYLKKELNQALESIGGQKPLHDPETIKKIFDMYLEENKSLQKITEELTKENIKTKRGGKWYRSTVKYILENTQYVNLGYITEDKLKRAQEKLRKNSRAKK</sequence>
<dbReference type="Pfam" id="PF07508">
    <property type="entry name" value="Recombinase"/>
    <property type="match status" value="1"/>
</dbReference>
<dbReference type="RefSeq" id="WP_069973897.1">
    <property type="nucleotide sequence ID" value="NZ_CP017269.1"/>
</dbReference>
<dbReference type="STRING" id="1424294.Gferi_01290"/>
<keyword evidence="1" id="KW-0175">Coiled coil</keyword>
<gene>
    <name evidence="3" type="ORF">Gferi_01290</name>
</gene>
<dbReference type="EMBL" id="CP017269">
    <property type="protein sequence ID" value="AOT68344.1"/>
    <property type="molecule type" value="Genomic_DNA"/>
</dbReference>
<evidence type="ECO:0000313" key="3">
    <source>
        <dbReference type="EMBL" id="AOT68344.1"/>
    </source>
</evidence>
<dbReference type="AlphaFoldDB" id="A0A1D8GBR6"/>